<comment type="caution">
    <text evidence="1">The sequence shown here is derived from an EMBL/GenBank/DDBJ whole genome shotgun (WGS) entry which is preliminary data.</text>
</comment>
<gene>
    <name evidence="1" type="ORF">NQ176_g1240</name>
</gene>
<protein>
    <submittedName>
        <fullName evidence="1">Uncharacterized protein</fullName>
    </submittedName>
</protein>
<organism evidence="1 2">
    <name type="scientific">Zarea fungicola</name>
    <dbReference type="NCBI Taxonomy" id="93591"/>
    <lineage>
        <taxon>Eukaryota</taxon>
        <taxon>Fungi</taxon>
        <taxon>Dikarya</taxon>
        <taxon>Ascomycota</taxon>
        <taxon>Pezizomycotina</taxon>
        <taxon>Sordariomycetes</taxon>
        <taxon>Hypocreomycetidae</taxon>
        <taxon>Hypocreales</taxon>
        <taxon>Cordycipitaceae</taxon>
        <taxon>Zarea</taxon>
    </lineage>
</organism>
<name>A0ACC1NTN3_9HYPO</name>
<evidence type="ECO:0000313" key="1">
    <source>
        <dbReference type="EMBL" id="KAJ2982665.1"/>
    </source>
</evidence>
<sequence>MGVNEPPKGVITETVTDVFEDSALGSTDIALEESNGHRNVNKSSSTDAENMRRMGREQELVRNFRMFSMASFAAMATAVWEFALFQITPALVDGGRPSLMYSTIWNFVGFLPIYLSMAEMASMAPIAGAQYHWVSEFAPRSMQRVLSYVSGWTSTLALQAGNALGVLLVGTLIQTIIVVNVENYSAPAWHASLLVIAAVMIAFTGSVIGYKVLHYWQNAAFAIHVMAYFAVLIPIWVNAPEATHAQVWKGFENTGNWNSIGLAVLIGQLPGISFQVGIDAAAHMSEEVRNASTAVPRAMLLTYALNFVLLFPMILTACYHLPDIQPALDDSTTYPFVYILKQSMAAGWVTLILVIIVIILIGSNITFLSATSRDLYAFARDDGVPFSGWLAQLSKRQQVPQNAAIVTCVISFLLALIYIGSDVAFYAITSLFTVALLQCYVLSIGCILWRRIAHPDTLPYAPFSLGQWGVPVNSAAVLYGTWSFFWAFWPQSYPVTAEGFNWASPLFMAAVFAALINYAIHGRKKYFGPVSLVEGRKNE</sequence>
<proteinExistence type="predicted"/>
<dbReference type="EMBL" id="JANJQO010000064">
    <property type="protein sequence ID" value="KAJ2982665.1"/>
    <property type="molecule type" value="Genomic_DNA"/>
</dbReference>
<evidence type="ECO:0000313" key="2">
    <source>
        <dbReference type="Proteomes" id="UP001143910"/>
    </source>
</evidence>
<keyword evidence="2" id="KW-1185">Reference proteome</keyword>
<accession>A0ACC1NTN3</accession>
<dbReference type="Proteomes" id="UP001143910">
    <property type="component" value="Unassembled WGS sequence"/>
</dbReference>
<reference evidence="1" key="1">
    <citation type="submission" date="2022-08" db="EMBL/GenBank/DDBJ databases">
        <title>Genome Sequence of Lecanicillium fungicola.</title>
        <authorList>
            <person name="Buettner E."/>
        </authorList>
    </citation>
    <scope>NUCLEOTIDE SEQUENCE</scope>
    <source>
        <strain evidence="1">Babe33</strain>
    </source>
</reference>